<dbReference type="Gene3D" id="1.10.357.10">
    <property type="entry name" value="Tetracycline Repressor, domain 2"/>
    <property type="match status" value="1"/>
</dbReference>
<keyword evidence="7" id="KW-1185">Reference proteome</keyword>
<evidence type="ECO:0000313" key="7">
    <source>
        <dbReference type="Proteomes" id="UP000034832"/>
    </source>
</evidence>
<evidence type="ECO:0000256" key="3">
    <source>
        <dbReference type="ARBA" id="ARBA00023163"/>
    </source>
</evidence>
<name>A0A4U6BQW6_9BRAD</name>
<gene>
    <name evidence="6" type="ORF">YH63_016425</name>
</gene>
<dbReference type="GO" id="GO:0003677">
    <property type="term" value="F:DNA binding"/>
    <property type="evidence" value="ECO:0007669"/>
    <property type="project" value="UniProtKB-UniRule"/>
</dbReference>
<dbReference type="STRING" id="211460.YH63_02595"/>
<dbReference type="SUPFAM" id="SSF46689">
    <property type="entry name" value="Homeodomain-like"/>
    <property type="match status" value="1"/>
</dbReference>
<evidence type="ECO:0000256" key="1">
    <source>
        <dbReference type="ARBA" id="ARBA00023015"/>
    </source>
</evidence>
<dbReference type="SUPFAM" id="SSF48498">
    <property type="entry name" value="Tetracyclin repressor-like, C-terminal domain"/>
    <property type="match status" value="1"/>
</dbReference>
<keyword evidence="3" id="KW-0804">Transcription</keyword>
<sequence length="222" mass="24701">MRKQLTDQQVEVFRERLLRAAEKLFAKHGVAGVSMRQIAQALGYSQTAAYRYFANKDEILVAMRAAALDRFCEHLEAAFDPARDARKNARAVGQAFLDFALKHPDTYRLIFFTENLEEAIAPRFAATVTRFRATMTTYVQALVDGGHIEGDVKTLAETFSSAAHGIIMMHMSGLLRTVRERDDLHLASMRLIAKGAGMSSIPQANTKKPVRIAAGRSVSRKT</sequence>
<evidence type="ECO:0000256" key="2">
    <source>
        <dbReference type="ARBA" id="ARBA00023125"/>
    </source>
</evidence>
<dbReference type="OrthoDB" id="2356263at2"/>
<evidence type="ECO:0000313" key="6">
    <source>
        <dbReference type="EMBL" id="TKT72882.1"/>
    </source>
</evidence>
<dbReference type="Proteomes" id="UP000034832">
    <property type="component" value="Unassembled WGS sequence"/>
</dbReference>
<dbReference type="InterPro" id="IPR009057">
    <property type="entry name" value="Homeodomain-like_sf"/>
</dbReference>
<dbReference type="PANTHER" id="PTHR43479">
    <property type="entry name" value="ACREF/ENVCD OPERON REPRESSOR-RELATED"/>
    <property type="match status" value="1"/>
</dbReference>
<reference evidence="6" key="1">
    <citation type="submission" date="2019-04" db="EMBL/GenBank/DDBJ databases">
        <title>Whole genome sequencing of cave bacteria.</title>
        <authorList>
            <person name="Gan H.M."/>
            <person name="Barton H."/>
            <person name="Savka M.A."/>
        </authorList>
    </citation>
    <scope>NUCLEOTIDE SEQUENCE [LARGE SCALE GENOMIC DNA]</scope>
    <source>
        <strain evidence="6">LC387</strain>
    </source>
</reference>
<dbReference type="InterPro" id="IPR036271">
    <property type="entry name" value="Tet_transcr_reg_TetR-rel_C_sf"/>
</dbReference>
<evidence type="ECO:0000256" key="4">
    <source>
        <dbReference type="PROSITE-ProRule" id="PRU00335"/>
    </source>
</evidence>
<dbReference type="PANTHER" id="PTHR43479:SF11">
    <property type="entry name" value="ACREF_ENVCD OPERON REPRESSOR-RELATED"/>
    <property type="match status" value="1"/>
</dbReference>
<organism evidence="6 7">
    <name type="scientific">Afipia massiliensis</name>
    <dbReference type="NCBI Taxonomy" id="211460"/>
    <lineage>
        <taxon>Bacteria</taxon>
        <taxon>Pseudomonadati</taxon>
        <taxon>Pseudomonadota</taxon>
        <taxon>Alphaproteobacteria</taxon>
        <taxon>Hyphomicrobiales</taxon>
        <taxon>Nitrobacteraceae</taxon>
        <taxon>Afipia</taxon>
    </lineage>
</organism>
<accession>A0A4U6BQW6</accession>
<dbReference type="InterPro" id="IPR025996">
    <property type="entry name" value="MT1864/Rv1816-like_C"/>
</dbReference>
<dbReference type="Pfam" id="PF00440">
    <property type="entry name" value="TetR_N"/>
    <property type="match status" value="1"/>
</dbReference>
<dbReference type="AlphaFoldDB" id="A0A4U6BQW6"/>
<proteinExistence type="predicted"/>
<dbReference type="InterPro" id="IPR001647">
    <property type="entry name" value="HTH_TetR"/>
</dbReference>
<evidence type="ECO:0000259" key="5">
    <source>
        <dbReference type="PROSITE" id="PS50977"/>
    </source>
</evidence>
<dbReference type="Pfam" id="PF13305">
    <property type="entry name" value="TetR_C_33"/>
    <property type="match status" value="1"/>
</dbReference>
<keyword evidence="2 4" id="KW-0238">DNA-binding</keyword>
<dbReference type="PRINTS" id="PR00455">
    <property type="entry name" value="HTHTETR"/>
</dbReference>
<feature type="domain" description="HTH tetR-type" evidence="5">
    <location>
        <begin position="11"/>
        <end position="71"/>
    </location>
</feature>
<dbReference type="RefSeq" id="WP_046826675.1">
    <property type="nucleotide sequence ID" value="NZ_LBIA02000001.1"/>
</dbReference>
<feature type="DNA-binding region" description="H-T-H motif" evidence="4">
    <location>
        <begin position="34"/>
        <end position="53"/>
    </location>
</feature>
<comment type="caution">
    <text evidence="6">The sequence shown here is derived from an EMBL/GenBank/DDBJ whole genome shotgun (WGS) entry which is preliminary data.</text>
</comment>
<dbReference type="EMBL" id="LBIA02000001">
    <property type="protein sequence ID" value="TKT72882.1"/>
    <property type="molecule type" value="Genomic_DNA"/>
</dbReference>
<protein>
    <submittedName>
        <fullName evidence="6">TetR/AcrR family transcriptional regulator</fullName>
    </submittedName>
</protein>
<dbReference type="InterPro" id="IPR050624">
    <property type="entry name" value="HTH-type_Tx_Regulator"/>
</dbReference>
<dbReference type="PROSITE" id="PS50977">
    <property type="entry name" value="HTH_TETR_2"/>
    <property type="match status" value="1"/>
</dbReference>
<keyword evidence="1" id="KW-0805">Transcription regulation</keyword>